<reference evidence="1 2" key="1">
    <citation type="journal article" date="2020" name="ISME J.">
        <title>Comparative genomics reveals insights into cyanobacterial evolution and habitat adaptation.</title>
        <authorList>
            <person name="Chen M.Y."/>
            <person name="Teng W.K."/>
            <person name="Zhao L."/>
            <person name="Hu C.X."/>
            <person name="Zhou Y.K."/>
            <person name="Han B.P."/>
            <person name="Song L.R."/>
            <person name="Shu W.S."/>
        </authorList>
    </citation>
    <scope>NUCLEOTIDE SEQUENCE [LARGE SCALE GENOMIC DNA]</scope>
    <source>
        <strain evidence="1 2">FACHB-1050</strain>
    </source>
</reference>
<organism evidence="1 2">
    <name type="scientific">Phormidium tenue FACHB-1050</name>
    <dbReference type="NCBI Taxonomy" id="2692857"/>
    <lineage>
        <taxon>Bacteria</taxon>
        <taxon>Bacillati</taxon>
        <taxon>Cyanobacteriota</taxon>
        <taxon>Cyanophyceae</taxon>
        <taxon>Oscillatoriophycideae</taxon>
        <taxon>Oscillatoriales</taxon>
        <taxon>Oscillatoriaceae</taxon>
        <taxon>Phormidium</taxon>
    </lineage>
</organism>
<proteinExistence type="predicted"/>
<name>A0ABR8CGQ9_9CYAN</name>
<protein>
    <submittedName>
        <fullName evidence="1">TIGR02646 family protein</fullName>
    </submittedName>
</protein>
<dbReference type="RefSeq" id="WP_190580779.1">
    <property type="nucleotide sequence ID" value="NZ_CAWPQU010000037.1"/>
</dbReference>
<comment type="caution">
    <text evidence="1">The sequence shown here is derived from an EMBL/GenBank/DDBJ whole genome shotgun (WGS) entry which is preliminary data.</text>
</comment>
<keyword evidence="2" id="KW-1185">Reference proteome</keyword>
<dbReference type="Proteomes" id="UP000618445">
    <property type="component" value="Unassembled WGS sequence"/>
</dbReference>
<dbReference type="InterPro" id="IPR013467">
    <property type="entry name" value="HNH78-like"/>
</dbReference>
<accession>A0ABR8CGQ9</accession>
<evidence type="ECO:0000313" key="2">
    <source>
        <dbReference type="Proteomes" id="UP000618445"/>
    </source>
</evidence>
<dbReference type="Gene3D" id="1.10.30.50">
    <property type="match status" value="1"/>
</dbReference>
<evidence type="ECO:0000313" key="1">
    <source>
        <dbReference type="EMBL" id="MBD2319130.1"/>
    </source>
</evidence>
<sequence length="254" mass="29129">MKNVLKSPEPVEFQKYKNKNNSQSKTWKSFKRTGAYNSVRQTLVIDQKGLCAYCEIDLHPNDRCVEHFIPRNQSTPERNYDLDWQNMLANCRGGMENIDVSEEENERRISQPPNRVACCSAAKADFIPDGKLLNPLELPTLRLFRFSSLDGEIRPDENACKNAGIPIEYVQFTIQKLGLNVQRLKNERVAIISEITQELDDRDDGLINPILLKKQIAAERFGDGKHDWPAFFTTIRWILGEGAEKHLTTISYMG</sequence>
<gene>
    <name evidence="1" type="ORF">H6G05_20085</name>
</gene>
<dbReference type="NCBIfam" id="TIGR02646">
    <property type="entry name" value="retron system putative HNH endonuclease"/>
    <property type="match status" value="1"/>
</dbReference>
<dbReference type="EMBL" id="JACJQY010000042">
    <property type="protein sequence ID" value="MBD2319130.1"/>
    <property type="molecule type" value="Genomic_DNA"/>
</dbReference>